<name>A0A2M9QBQ1_9BACI</name>
<organism evidence="1 2">
    <name type="scientific">Lysinibacillus xylanilyticus</name>
    <dbReference type="NCBI Taxonomy" id="582475"/>
    <lineage>
        <taxon>Bacteria</taxon>
        <taxon>Bacillati</taxon>
        <taxon>Bacillota</taxon>
        <taxon>Bacilli</taxon>
        <taxon>Bacillales</taxon>
        <taxon>Bacillaceae</taxon>
        <taxon>Lysinibacillus</taxon>
    </lineage>
</organism>
<feature type="non-terminal residue" evidence="1">
    <location>
        <position position="63"/>
    </location>
</feature>
<dbReference type="Proteomes" id="UP000232101">
    <property type="component" value="Unassembled WGS sequence"/>
</dbReference>
<sequence length="63" mass="7567">MTQEVNKGVIALKEKIRLYIEENKEELFKTIQDVVRIKSVVGNEQEMQLYMKKKYEELNLILH</sequence>
<dbReference type="Gene3D" id="3.40.630.10">
    <property type="entry name" value="Zn peptidases"/>
    <property type="match status" value="1"/>
</dbReference>
<reference evidence="1 2" key="1">
    <citation type="submission" date="2017-11" db="EMBL/GenBank/DDBJ databases">
        <title>Bacterial isolate from king chilli rhizosphere.</title>
        <authorList>
            <person name="Takhelmayum P."/>
            <person name="Sarangthem I."/>
        </authorList>
    </citation>
    <scope>NUCLEOTIDE SEQUENCE [LARGE SCALE GENOMIC DNA]</scope>
    <source>
        <strain evidence="2">t26</strain>
    </source>
</reference>
<dbReference type="EMBL" id="PHQY01000033">
    <property type="protein sequence ID" value="PJO45480.1"/>
    <property type="molecule type" value="Genomic_DNA"/>
</dbReference>
<dbReference type="AlphaFoldDB" id="A0A2M9QBQ1"/>
<evidence type="ECO:0000313" key="2">
    <source>
        <dbReference type="Proteomes" id="UP000232101"/>
    </source>
</evidence>
<gene>
    <name evidence="1" type="ORF">CWD94_00885</name>
</gene>
<proteinExistence type="predicted"/>
<accession>A0A2M9QBQ1</accession>
<protein>
    <submittedName>
        <fullName evidence="1">Uncharacterized protein</fullName>
    </submittedName>
</protein>
<evidence type="ECO:0000313" key="1">
    <source>
        <dbReference type="EMBL" id="PJO45480.1"/>
    </source>
</evidence>
<comment type="caution">
    <text evidence="1">The sequence shown here is derived from an EMBL/GenBank/DDBJ whole genome shotgun (WGS) entry which is preliminary data.</text>
</comment>